<feature type="transmembrane region" description="Helical" evidence="11">
    <location>
        <begin position="389"/>
        <end position="411"/>
    </location>
</feature>
<reference evidence="13" key="1">
    <citation type="submission" date="2021-05" db="EMBL/GenBank/DDBJ databases">
        <title>The genome of the haptophyte Pavlova lutheri (Diacronema luteri, Pavlovales) - a model for lipid biosynthesis in eukaryotic algae.</title>
        <authorList>
            <person name="Hulatt C.J."/>
            <person name="Posewitz M.C."/>
        </authorList>
    </citation>
    <scope>NUCLEOTIDE SEQUENCE</scope>
    <source>
        <strain evidence="13">NIVA-4/92</strain>
    </source>
</reference>
<evidence type="ECO:0000256" key="3">
    <source>
        <dbReference type="ARBA" id="ARBA00022475"/>
    </source>
</evidence>
<proteinExistence type="predicted"/>
<dbReference type="Pfam" id="PF00999">
    <property type="entry name" value="Na_H_Exchanger"/>
    <property type="match status" value="1"/>
</dbReference>
<evidence type="ECO:0000256" key="2">
    <source>
        <dbReference type="ARBA" id="ARBA00022448"/>
    </source>
</evidence>
<keyword evidence="8 11" id="KW-0472">Membrane</keyword>
<evidence type="ECO:0000256" key="7">
    <source>
        <dbReference type="ARBA" id="ARBA00023065"/>
    </source>
</evidence>
<sequence>MSLSDAARFLSEEAAAEAAGHEENHVVIYAIVVACLGVLLGTFLRWLEVQIVPDLQEWRFGRFVGMPPYTLSVFLMGILTSAVHDALNLGGRTYEGLALAGSQPTEPEPLLITLAIRATQRVDAHVILLVLLPPLIYESASHMSWHVFSRVSGQAFILAFPGVIIQAYMVAAFFRYAMSYGSAAEDGLWDWDISLCLGSIVTATDPVAVVAALHSLGAPEKLADVIDGEALLNDGSAMVMFLIFFGNARSKALGLPVHTIGSGVALFFQLSAGGFALGALAFLIVSTWLLFVENDWRVETGILLVGIYATFSIAENYFHVSGVLAVVTLGLLMSRRGKYAFSPSATAVVEAAAPLIAHVSETLIFFVAGIAAWNALYAHREQVQYTDALILYVVLHVVRLVGFMLQAPLLARMGYKLNWREGALIVYAGLRGAVSLALALLLIEEEAISALDRARIHFLVASTAILTMLINGTTTQAFYQRLNIYPANAYRDVIVQRVIADLEGRTMDETFGRLCAHDALYSRADLDVVRALVPSLAGVRVLPNNRLVLPESVRTRVFDAGLLRKIAASEPAEAVALRSAAETPTAGMAARDAGSTGRSMLRARGGPAAQPEVPADDGALAPPRTKRMRSKSHAALVAAVSSSAIGELPAAAGAADAAPQHAARLAVKKRRASTGAMADVKEMMHLGDEARLQQDPRKEWRAQAAQFHAEQELQARIRRRESSGAVQNAAPAGGGAKTRQRSFVFESLGAALRVGTIFGGAPSPRPPPPTTDPSAAGDAGGGAKPPADPAMLGRLEQLAHRDRRFAPTSSVLGTDAGADAGAGAGGAREASVSISGLDSLGGGDLRGSFRRSFELPHAAQYTRADKRDGIVETLFAVIRKLYSEQYEHKQLAGVPLAALIEALSSGEEYLAEFPHATAAAAFDLELDMVLWQLPAEPPWRRLLHRVPVLGAIVRSHLDFYAAFDRTEALAGYIRAHEELAHVVAHDATRMRVVREAVMPAVARARAELVGHHLERWSLVSFQINMLAARAAVLLKREEVDKIAETGALTDADVDQLGPVFDRSLYLLDTVRFSVFAPYRYARLLRTVHLNLETGAPALGLVKVAPSAPAIAIVRESSQMLDEPAAIARRADASPIAAIAHASAHPPAGADGTAGVRAARSSH</sequence>
<feature type="domain" description="Cation/H+ exchanger transmembrane" evidence="12">
    <location>
        <begin position="122"/>
        <end position="478"/>
    </location>
</feature>
<dbReference type="Proteomes" id="UP000751190">
    <property type="component" value="Unassembled WGS sequence"/>
</dbReference>
<comment type="subcellular location">
    <subcellularLocation>
        <location evidence="1">Cell membrane</location>
        <topology evidence="1">Multi-pass membrane protein</topology>
    </subcellularLocation>
</comment>
<keyword evidence="5 11" id="KW-1133">Transmembrane helix</keyword>
<dbReference type="PANTHER" id="PTHR10110">
    <property type="entry name" value="SODIUM/HYDROGEN EXCHANGER"/>
    <property type="match status" value="1"/>
</dbReference>
<dbReference type="InterPro" id="IPR018422">
    <property type="entry name" value="Cation/H_exchanger_CPA1"/>
</dbReference>
<feature type="region of interest" description="Disordered" evidence="10">
    <location>
        <begin position="578"/>
        <end position="626"/>
    </location>
</feature>
<feature type="region of interest" description="Disordered" evidence="10">
    <location>
        <begin position="1142"/>
        <end position="1162"/>
    </location>
</feature>
<feature type="transmembrane region" description="Helical" evidence="11">
    <location>
        <begin position="124"/>
        <end position="143"/>
    </location>
</feature>
<evidence type="ECO:0000256" key="9">
    <source>
        <dbReference type="ARBA" id="ARBA00023201"/>
    </source>
</evidence>
<feature type="transmembrane region" description="Helical" evidence="11">
    <location>
        <begin position="68"/>
        <end position="87"/>
    </location>
</feature>
<dbReference type="GO" id="GO:0098719">
    <property type="term" value="P:sodium ion import across plasma membrane"/>
    <property type="evidence" value="ECO:0007669"/>
    <property type="project" value="TreeGrafter"/>
</dbReference>
<comment type="caution">
    <text evidence="13">The sequence shown here is derived from an EMBL/GenBank/DDBJ whole genome shotgun (WGS) entry which is preliminary data.</text>
</comment>
<evidence type="ECO:0000313" key="13">
    <source>
        <dbReference type="EMBL" id="KAG8463152.1"/>
    </source>
</evidence>
<dbReference type="OrthoDB" id="441412at2759"/>
<keyword evidence="7" id="KW-0406">Ion transport</keyword>
<evidence type="ECO:0000256" key="6">
    <source>
        <dbReference type="ARBA" id="ARBA00023053"/>
    </source>
</evidence>
<name>A0A8J5XFX8_DIALT</name>
<feature type="transmembrane region" description="Helical" evidence="11">
    <location>
        <begin position="352"/>
        <end position="377"/>
    </location>
</feature>
<evidence type="ECO:0000256" key="4">
    <source>
        <dbReference type="ARBA" id="ARBA00022692"/>
    </source>
</evidence>
<dbReference type="GO" id="GO:0051453">
    <property type="term" value="P:regulation of intracellular pH"/>
    <property type="evidence" value="ECO:0007669"/>
    <property type="project" value="TreeGrafter"/>
</dbReference>
<keyword evidence="2" id="KW-0813">Transport</keyword>
<keyword evidence="14" id="KW-1185">Reference proteome</keyword>
<organism evidence="13 14">
    <name type="scientific">Diacronema lutheri</name>
    <name type="common">Unicellular marine alga</name>
    <name type="synonym">Monochrysis lutheri</name>
    <dbReference type="NCBI Taxonomy" id="2081491"/>
    <lineage>
        <taxon>Eukaryota</taxon>
        <taxon>Haptista</taxon>
        <taxon>Haptophyta</taxon>
        <taxon>Pavlovophyceae</taxon>
        <taxon>Pavlovales</taxon>
        <taxon>Pavlovaceae</taxon>
        <taxon>Diacronema</taxon>
    </lineage>
</organism>
<evidence type="ECO:0000259" key="12">
    <source>
        <dbReference type="Pfam" id="PF00999"/>
    </source>
</evidence>
<dbReference type="InterPro" id="IPR006153">
    <property type="entry name" value="Cation/H_exchanger_TM"/>
</dbReference>
<protein>
    <recommendedName>
        <fullName evidence="12">Cation/H+ exchanger transmembrane domain-containing protein</fullName>
    </recommendedName>
</protein>
<feature type="transmembrane region" description="Helical" evidence="11">
    <location>
        <begin position="423"/>
        <end position="444"/>
    </location>
</feature>
<feature type="transmembrane region" description="Helical" evidence="11">
    <location>
        <begin position="456"/>
        <end position="479"/>
    </location>
</feature>
<keyword evidence="6" id="KW-0915">Sodium</keyword>
<dbReference type="Gene3D" id="6.10.140.1330">
    <property type="match status" value="1"/>
</dbReference>
<keyword evidence="9" id="KW-0739">Sodium transport</keyword>
<keyword evidence="4 11" id="KW-0812">Transmembrane</keyword>
<dbReference type="EMBL" id="JAGTXO010000017">
    <property type="protein sequence ID" value="KAG8463152.1"/>
    <property type="molecule type" value="Genomic_DNA"/>
</dbReference>
<feature type="transmembrane region" description="Helical" evidence="11">
    <location>
        <begin position="26"/>
        <end position="47"/>
    </location>
</feature>
<feature type="region of interest" description="Disordered" evidence="10">
    <location>
        <begin position="756"/>
        <end position="790"/>
    </location>
</feature>
<dbReference type="AlphaFoldDB" id="A0A8J5XFX8"/>
<evidence type="ECO:0000256" key="8">
    <source>
        <dbReference type="ARBA" id="ARBA00023136"/>
    </source>
</evidence>
<evidence type="ECO:0000313" key="14">
    <source>
        <dbReference type="Proteomes" id="UP000751190"/>
    </source>
</evidence>
<dbReference type="GO" id="GO:0005886">
    <property type="term" value="C:plasma membrane"/>
    <property type="evidence" value="ECO:0007669"/>
    <property type="project" value="UniProtKB-SubCell"/>
</dbReference>
<dbReference type="PANTHER" id="PTHR10110:SF86">
    <property type="entry name" value="SODIUM_HYDROGEN EXCHANGER 7"/>
    <property type="match status" value="1"/>
</dbReference>
<accession>A0A8J5XFX8</accession>
<evidence type="ECO:0000256" key="5">
    <source>
        <dbReference type="ARBA" id="ARBA00022989"/>
    </source>
</evidence>
<feature type="transmembrane region" description="Helical" evidence="11">
    <location>
        <begin position="266"/>
        <end position="291"/>
    </location>
</feature>
<keyword evidence="3" id="KW-1003">Cell membrane</keyword>
<feature type="region of interest" description="Disordered" evidence="10">
    <location>
        <begin position="806"/>
        <end position="825"/>
    </location>
</feature>
<evidence type="ECO:0000256" key="1">
    <source>
        <dbReference type="ARBA" id="ARBA00004651"/>
    </source>
</evidence>
<feature type="transmembrane region" description="Helical" evidence="11">
    <location>
        <begin position="303"/>
        <end position="332"/>
    </location>
</feature>
<evidence type="ECO:0000256" key="11">
    <source>
        <dbReference type="SAM" id="Phobius"/>
    </source>
</evidence>
<dbReference type="GO" id="GO:0015385">
    <property type="term" value="F:sodium:proton antiporter activity"/>
    <property type="evidence" value="ECO:0007669"/>
    <property type="project" value="InterPro"/>
</dbReference>
<evidence type="ECO:0000256" key="10">
    <source>
        <dbReference type="SAM" id="MobiDB-lite"/>
    </source>
</evidence>
<feature type="transmembrane region" description="Helical" evidence="11">
    <location>
        <begin position="155"/>
        <end position="177"/>
    </location>
</feature>
<gene>
    <name evidence="13" type="ORF">KFE25_011149</name>
</gene>
<dbReference type="GO" id="GO:0015386">
    <property type="term" value="F:potassium:proton antiporter activity"/>
    <property type="evidence" value="ECO:0007669"/>
    <property type="project" value="TreeGrafter"/>
</dbReference>
<feature type="region of interest" description="Disordered" evidence="10">
    <location>
        <begin position="720"/>
        <end position="740"/>
    </location>
</feature>